<evidence type="ECO:0000313" key="15">
    <source>
        <dbReference type="Proteomes" id="UP001205105"/>
    </source>
</evidence>
<dbReference type="GO" id="GO:0061630">
    <property type="term" value="F:ubiquitin protein ligase activity"/>
    <property type="evidence" value="ECO:0007669"/>
    <property type="project" value="TreeGrafter"/>
</dbReference>
<evidence type="ECO:0000256" key="4">
    <source>
        <dbReference type="ARBA" id="ARBA00022692"/>
    </source>
</evidence>
<feature type="signal peptide" evidence="12">
    <location>
        <begin position="1"/>
        <end position="20"/>
    </location>
</feature>
<keyword evidence="10" id="KW-0472">Membrane</keyword>
<evidence type="ECO:0000256" key="11">
    <source>
        <dbReference type="SAM" id="MobiDB-lite"/>
    </source>
</evidence>
<reference evidence="14" key="1">
    <citation type="submission" date="2020-11" db="EMBL/GenBank/DDBJ databases">
        <title>Chlorella ohadii genome sequencing and assembly.</title>
        <authorList>
            <person name="Murik O."/>
            <person name="Treves H."/>
            <person name="Kedem I."/>
            <person name="Shotland Y."/>
            <person name="Kaplan A."/>
        </authorList>
    </citation>
    <scope>NUCLEOTIDE SEQUENCE</scope>
    <source>
        <strain evidence="14">1</strain>
    </source>
</reference>
<evidence type="ECO:0000256" key="5">
    <source>
        <dbReference type="ARBA" id="ARBA00022723"/>
    </source>
</evidence>
<evidence type="ECO:0000256" key="2">
    <source>
        <dbReference type="ARBA" id="ARBA00004906"/>
    </source>
</evidence>
<evidence type="ECO:0000256" key="9">
    <source>
        <dbReference type="ARBA" id="ARBA00022989"/>
    </source>
</evidence>
<dbReference type="AlphaFoldDB" id="A0AAD5H6P9"/>
<dbReference type="PANTHER" id="PTHR15067">
    <property type="entry name" value="E3 UBIQUITIN-PROTEIN LIGASE RNF8"/>
    <property type="match status" value="1"/>
</dbReference>
<dbReference type="GO" id="GO:0000151">
    <property type="term" value="C:ubiquitin ligase complex"/>
    <property type="evidence" value="ECO:0007669"/>
    <property type="project" value="TreeGrafter"/>
</dbReference>
<dbReference type="Proteomes" id="UP001205105">
    <property type="component" value="Unassembled WGS sequence"/>
</dbReference>
<keyword evidence="9" id="KW-1133">Transmembrane helix</keyword>
<comment type="pathway">
    <text evidence="2">Protein modification; protein ubiquitination.</text>
</comment>
<evidence type="ECO:0000256" key="8">
    <source>
        <dbReference type="ARBA" id="ARBA00022833"/>
    </source>
</evidence>
<evidence type="ECO:0000313" key="14">
    <source>
        <dbReference type="EMBL" id="KAI7842210.1"/>
    </source>
</evidence>
<evidence type="ECO:0000256" key="6">
    <source>
        <dbReference type="ARBA" id="ARBA00022771"/>
    </source>
</evidence>
<keyword evidence="6" id="KW-0863">Zinc-finger</keyword>
<keyword evidence="7" id="KW-0833">Ubl conjugation pathway</keyword>
<dbReference type="EMBL" id="JADXDR010000054">
    <property type="protein sequence ID" value="KAI7842210.1"/>
    <property type="molecule type" value="Genomic_DNA"/>
</dbReference>
<dbReference type="InterPro" id="IPR057992">
    <property type="entry name" value="TPR_SYVN1_N"/>
</dbReference>
<dbReference type="Pfam" id="PF25563">
    <property type="entry name" value="TPR_SYVN1_N"/>
    <property type="match status" value="1"/>
</dbReference>
<dbReference type="GO" id="GO:0006511">
    <property type="term" value="P:ubiquitin-dependent protein catabolic process"/>
    <property type="evidence" value="ECO:0007669"/>
    <property type="project" value="TreeGrafter"/>
</dbReference>
<name>A0AAD5H6P9_9CHLO</name>
<dbReference type="GO" id="GO:0016567">
    <property type="term" value="P:protein ubiquitination"/>
    <property type="evidence" value="ECO:0007669"/>
    <property type="project" value="TreeGrafter"/>
</dbReference>
<dbReference type="GO" id="GO:0008270">
    <property type="term" value="F:zinc ion binding"/>
    <property type="evidence" value="ECO:0007669"/>
    <property type="project" value="UniProtKB-KW"/>
</dbReference>
<keyword evidence="5" id="KW-0479">Metal-binding</keyword>
<protein>
    <recommendedName>
        <fullName evidence="13">E3 ubiquitin-protein ligase synoviolin-like TPR repeats domain-containing protein</fullName>
    </recommendedName>
</protein>
<comment type="caution">
    <text evidence="14">The sequence shown here is derived from an EMBL/GenBank/DDBJ whole genome shotgun (WGS) entry which is preliminary data.</text>
</comment>
<proteinExistence type="predicted"/>
<sequence length="404" mass="43783">MTIDRTSLLAVLFTFAAAHGALQELQRDPEGRGVSLEIGQLWQKQLSGGEVDMGFHAKRLGGTVLRILLQTRLGALCAASLAAGCSGLVTLATKAVFLGQLSPSESSQLSERFLRHALMKLPMLLLLASSSPRYGDIMQATVAGQAGERGSLACCFGSSLWLAWTAVMCWFSMFIRLASLRGDALLCSPASGSPASHARILALLMGILAQDCSWIASYCRTLGDGSASHALLWLFDAVHVALDAAFCLCKYATHAVDHWRAAQAEAHGEEAEHWEGQSTLIYYIDLLASLSLEALTLLHSLHVWWLHGVQMQLADGALLLEVRYMLGTLQQRLAGHSRYRRLQRTLTHSFPEAAAERLAGETCPICLDRMRARLAAAQAAAQAAAAPPSRGPSRPRRRIDNIMD</sequence>
<keyword evidence="8" id="KW-0862">Zinc</keyword>
<evidence type="ECO:0000256" key="10">
    <source>
        <dbReference type="ARBA" id="ARBA00023136"/>
    </source>
</evidence>
<keyword evidence="4" id="KW-0812">Transmembrane</keyword>
<feature type="chain" id="PRO_5042149744" description="E3 ubiquitin-protein ligase synoviolin-like TPR repeats domain-containing protein" evidence="12">
    <location>
        <begin position="21"/>
        <end position="404"/>
    </location>
</feature>
<feature type="region of interest" description="Disordered" evidence="11">
    <location>
        <begin position="383"/>
        <end position="404"/>
    </location>
</feature>
<keyword evidence="3" id="KW-0808">Transferase</keyword>
<dbReference type="GO" id="GO:0005829">
    <property type="term" value="C:cytosol"/>
    <property type="evidence" value="ECO:0007669"/>
    <property type="project" value="TreeGrafter"/>
</dbReference>
<keyword evidence="12" id="KW-0732">Signal</keyword>
<evidence type="ECO:0000256" key="1">
    <source>
        <dbReference type="ARBA" id="ARBA00004370"/>
    </source>
</evidence>
<evidence type="ECO:0000256" key="12">
    <source>
        <dbReference type="SAM" id="SignalP"/>
    </source>
</evidence>
<keyword evidence="15" id="KW-1185">Reference proteome</keyword>
<organism evidence="14 15">
    <name type="scientific">Chlorella ohadii</name>
    <dbReference type="NCBI Taxonomy" id="2649997"/>
    <lineage>
        <taxon>Eukaryota</taxon>
        <taxon>Viridiplantae</taxon>
        <taxon>Chlorophyta</taxon>
        <taxon>core chlorophytes</taxon>
        <taxon>Trebouxiophyceae</taxon>
        <taxon>Chlorellales</taxon>
        <taxon>Chlorellaceae</taxon>
        <taxon>Chlorella clade</taxon>
        <taxon>Chlorella</taxon>
    </lineage>
</organism>
<evidence type="ECO:0000256" key="3">
    <source>
        <dbReference type="ARBA" id="ARBA00022679"/>
    </source>
</evidence>
<accession>A0AAD5H6P9</accession>
<feature type="domain" description="E3 ubiquitin-protein ligase synoviolin-like TPR repeats" evidence="13">
    <location>
        <begin position="166"/>
        <end position="344"/>
    </location>
</feature>
<evidence type="ECO:0000256" key="7">
    <source>
        <dbReference type="ARBA" id="ARBA00022786"/>
    </source>
</evidence>
<comment type="subcellular location">
    <subcellularLocation>
        <location evidence="1">Membrane</location>
    </subcellularLocation>
</comment>
<evidence type="ECO:0000259" key="13">
    <source>
        <dbReference type="Pfam" id="PF25563"/>
    </source>
</evidence>
<gene>
    <name evidence="14" type="ORF">COHA_004123</name>
</gene>
<feature type="compositionally biased region" description="Low complexity" evidence="11">
    <location>
        <begin position="383"/>
        <end position="392"/>
    </location>
</feature>
<dbReference type="PANTHER" id="PTHR15067:SF4">
    <property type="entry name" value="E3 UBIQUITIN-PROTEIN LIGASE RNF8"/>
    <property type="match status" value="1"/>
</dbReference>